<dbReference type="InterPro" id="IPR007226">
    <property type="entry name" value="SRS_dom"/>
</dbReference>
<evidence type="ECO:0000313" key="5">
    <source>
        <dbReference type="Proteomes" id="UP000224006"/>
    </source>
</evidence>
<evidence type="ECO:0000259" key="3">
    <source>
        <dbReference type="Pfam" id="PF04092"/>
    </source>
</evidence>
<dbReference type="Pfam" id="PF04092">
    <property type="entry name" value="SAG"/>
    <property type="match status" value="2"/>
</dbReference>
<evidence type="ECO:0000313" key="4">
    <source>
        <dbReference type="EMBL" id="PFH36920.1"/>
    </source>
</evidence>
<dbReference type="VEuPathDB" id="ToxoDB:BESB_033780"/>
<organism evidence="4 5">
    <name type="scientific">Besnoitia besnoiti</name>
    <name type="common">Apicomplexan protozoan</name>
    <dbReference type="NCBI Taxonomy" id="94643"/>
    <lineage>
        <taxon>Eukaryota</taxon>
        <taxon>Sar</taxon>
        <taxon>Alveolata</taxon>
        <taxon>Apicomplexa</taxon>
        <taxon>Conoidasida</taxon>
        <taxon>Coccidia</taxon>
        <taxon>Eucoccidiorida</taxon>
        <taxon>Eimeriorina</taxon>
        <taxon>Sarcocystidae</taxon>
        <taxon>Besnoitia</taxon>
    </lineage>
</organism>
<comment type="caution">
    <text evidence="4">The sequence shown here is derived from an EMBL/GenBank/DDBJ whole genome shotgun (WGS) entry which is preliminary data.</text>
</comment>
<feature type="signal peptide" evidence="2">
    <location>
        <begin position="1"/>
        <end position="28"/>
    </location>
</feature>
<proteinExistence type="predicted"/>
<dbReference type="GO" id="GO:0016020">
    <property type="term" value="C:membrane"/>
    <property type="evidence" value="ECO:0007669"/>
    <property type="project" value="InterPro"/>
</dbReference>
<dbReference type="InterPro" id="IPR036755">
    <property type="entry name" value="SRS_dom_sf"/>
</dbReference>
<reference evidence="4 5" key="1">
    <citation type="submission" date="2017-09" db="EMBL/GenBank/DDBJ databases">
        <title>Genome sequencing of Besnoitia besnoiti strain Bb-Ger1.</title>
        <authorList>
            <person name="Schares G."/>
            <person name="Venepally P."/>
            <person name="Lorenzi H.A."/>
        </authorList>
    </citation>
    <scope>NUCLEOTIDE SEQUENCE [LARGE SCALE GENOMIC DNA]</scope>
    <source>
        <strain evidence="4 5">Bb-Ger1</strain>
    </source>
</reference>
<feature type="chain" id="PRO_5012156907" description="SRS domain-containing protein" evidence="2">
    <location>
        <begin position="29"/>
        <end position="362"/>
    </location>
</feature>
<name>A0A2A9MMT3_BESBE</name>
<dbReference type="GeneID" id="40308359"/>
<keyword evidence="5" id="KW-1185">Reference proteome</keyword>
<dbReference type="SUPFAM" id="SSF74877">
    <property type="entry name" value="Major surface antigen p30, SAG1"/>
    <property type="match status" value="1"/>
</dbReference>
<dbReference type="EMBL" id="NWUJ01000002">
    <property type="protein sequence ID" value="PFH36920.1"/>
    <property type="molecule type" value="Genomic_DNA"/>
</dbReference>
<dbReference type="Proteomes" id="UP000224006">
    <property type="component" value="Chromosome II"/>
</dbReference>
<gene>
    <name evidence="4" type="ORF">BESB_033780</name>
</gene>
<feature type="region of interest" description="Disordered" evidence="1">
    <location>
        <begin position="185"/>
        <end position="205"/>
    </location>
</feature>
<evidence type="ECO:0000256" key="1">
    <source>
        <dbReference type="SAM" id="MobiDB-lite"/>
    </source>
</evidence>
<dbReference type="Gene3D" id="2.60.40.1320">
    <property type="entry name" value="SRS domain"/>
    <property type="match status" value="2"/>
</dbReference>
<evidence type="ECO:0000256" key="2">
    <source>
        <dbReference type="SAM" id="SignalP"/>
    </source>
</evidence>
<keyword evidence="2" id="KW-0732">Signal</keyword>
<dbReference type="RefSeq" id="XP_029220929.1">
    <property type="nucleotide sequence ID" value="XM_029361964.1"/>
</dbReference>
<dbReference type="KEGG" id="bbes:BESB_033780"/>
<feature type="domain" description="SRS" evidence="3">
    <location>
        <begin position="220"/>
        <end position="334"/>
    </location>
</feature>
<sequence length="362" mass="38013">MSRKKLEWTSLAIISLMLLVTVLPETNALRQVRASGDLHPAPETEAVCDLAGSASPNKKQIALTKTMSTISFSCGKQAQATLSPPVTAQWFATEAGCPPTKFASLKADWGDGAVLKADSKDTDGVAKTYKLTVPATGRKPGVLYYCCSLEDNRVVESPTASVAKAAEPKSPKTCSIVINVEAGEGQMPPAASGTEARQGGAGDSTAVSVEVCDPRAGGQRRIDMTLASDAKTITFNCGSSRQARLTPAASANQFCVDSACYRKEDLSILGNFAQLFSAEAEDKRTVYTLSISRKPDTDTKMYYMCAVKSKAAGARRAGLGSSQRDKHCLVKITVKGQTAPNPSAAGLMAASAAAVHGLLRLI</sequence>
<dbReference type="AlphaFoldDB" id="A0A2A9MMT3"/>
<feature type="domain" description="SRS" evidence="3">
    <location>
        <begin position="47"/>
        <end position="180"/>
    </location>
</feature>
<protein>
    <recommendedName>
        <fullName evidence="3">SRS domain-containing protein</fullName>
    </recommendedName>
</protein>
<accession>A0A2A9MMT3</accession>